<feature type="domain" description="Paraneoplastic antigen Ma-like N-terminal" evidence="2">
    <location>
        <begin position="1"/>
        <end position="82"/>
    </location>
</feature>
<reference evidence="3" key="2">
    <citation type="submission" date="2025-08" db="UniProtKB">
        <authorList>
            <consortium name="Ensembl"/>
        </authorList>
    </citation>
    <scope>IDENTIFICATION</scope>
</reference>
<feature type="compositionally biased region" description="Basic residues" evidence="1">
    <location>
        <begin position="148"/>
        <end position="164"/>
    </location>
</feature>
<feature type="region of interest" description="Disordered" evidence="1">
    <location>
        <begin position="225"/>
        <end position="250"/>
    </location>
</feature>
<proteinExistence type="predicted"/>
<organism evidence="3 4">
    <name type="scientific">Phocoena sinus</name>
    <name type="common">Vaquita</name>
    <dbReference type="NCBI Taxonomy" id="42100"/>
    <lineage>
        <taxon>Eukaryota</taxon>
        <taxon>Metazoa</taxon>
        <taxon>Chordata</taxon>
        <taxon>Craniata</taxon>
        <taxon>Vertebrata</taxon>
        <taxon>Euteleostomi</taxon>
        <taxon>Mammalia</taxon>
        <taxon>Eutheria</taxon>
        <taxon>Laurasiatheria</taxon>
        <taxon>Artiodactyla</taxon>
        <taxon>Whippomorpha</taxon>
        <taxon>Cetacea</taxon>
        <taxon>Odontoceti</taxon>
        <taxon>Phocoenidae</taxon>
        <taxon>Phocoena</taxon>
    </lineage>
</organism>
<evidence type="ECO:0000313" key="4">
    <source>
        <dbReference type="Proteomes" id="UP000694554"/>
    </source>
</evidence>
<accession>A0A8C9BCU0</accession>
<dbReference type="PANTHER" id="PTHR23095">
    <property type="entry name" value="PARANEOPLASTIC ANTIGEN"/>
    <property type="match status" value="1"/>
</dbReference>
<dbReference type="Ensembl" id="ENSPSNT00000009175.1">
    <property type="protein sequence ID" value="ENSPSNP00000008099.1"/>
    <property type="gene ID" value="ENSPSNG00000005987.1"/>
</dbReference>
<dbReference type="AlphaFoldDB" id="A0A8C9BCU0"/>
<dbReference type="Pfam" id="PF20846">
    <property type="entry name" value="PNMA_N"/>
    <property type="match status" value="1"/>
</dbReference>
<name>A0A8C9BCU0_PHOSS</name>
<dbReference type="InterPro" id="IPR048271">
    <property type="entry name" value="PNMA_N"/>
</dbReference>
<dbReference type="PANTHER" id="PTHR23095:SF45">
    <property type="entry name" value="PARANEOPLASTIC ANTIGEN-LIKE PROTEIN 8B"/>
    <property type="match status" value="1"/>
</dbReference>
<reference evidence="3" key="1">
    <citation type="submission" date="2019-08" db="EMBL/GenBank/DDBJ databases">
        <title>Phocoena sinus (Vaquita) genome, mPhoSin1, primary haplotype.</title>
        <authorList>
            <person name="Morin P."/>
            <person name="Mountcastle J."/>
            <person name="Fungtammasan C."/>
            <person name="Rhie A."/>
            <person name="Rojas-Bracho L."/>
            <person name="Smith C.R."/>
            <person name="Taylor B.L."/>
            <person name="Gulland F.M.D."/>
            <person name="Musser W."/>
            <person name="Houck M."/>
            <person name="Haase B."/>
            <person name="Paez S."/>
            <person name="Howe K."/>
            <person name="Torrance J."/>
            <person name="Formenti G."/>
            <person name="Phillippy A."/>
            <person name="Ryder O."/>
            <person name="Jarvis E.D."/>
            <person name="Fedrigo O."/>
        </authorList>
    </citation>
    <scope>NUCLEOTIDE SEQUENCE [LARGE SCALE GENOMIC DNA]</scope>
</reference>
<sequence>VAMSLLGDWCRGLAVDVHRALLTAIEAVLKPALLPLGKFRLRNTRAVRDEKAKASLMEFVKGINHGAIPEEIPGKDGDWRVLCKDSAEGTRVLRQMKRLLLDKRPPQATVARAPGDTPTPPASETLALESEPGVREAGPPPGAAKDGRRGRRGHRNRTRGSRWARRASWRAAIHFLALATVTDKAKKRKMENNPPGAESISLNIKEDRSEIPDLVALLTRRGETRRTRRPLAVTPPKASLRKTGIKKEGGGHSRVCGHCALYRPRGPLRLRRDV</sequence>
<evidence type="ECO:0000259" key="2">
    <source>
        <dbReference type="Pfam" id="PF20846"/>
    </source>
</evidence>
<reference evidence="3" key="3">
    <citation type="submission" date="2025-09" db="UniProtKB">
        <authorList>
            <consortium name="Ensembl"/>
        </authorList>
    </citation>
    <scope>IDENTIFICATION</scope>
</reference>
<feature type="region of interest" description="Disordered" evidence="1">
    <location>
        <begin position="103"/>
        <end position="164"/>
    </location>
</feature>
<dbReference type="InterPro" id="IPR026523">
    <property type="entry name" value="PNMA"/>
</dbReference>
<dbReference type="GeneTree" id="ENSGT01030000234522"/>
<protein>
    <recommendedName>
        <fullName evidence="2">Paraneoplastic antigen Ma-like N-terminal domain-containing protein</fullName>
    </recommendedName>
</protein>
<dbReference type="Proteomes" id="UP000694554">
    <property type="component" value="Chromosome 19"/>
</dbReference>
<evidence type="ECO:0000313" key="3">
    <source>
        <dbReference type="Ensembl" id="ENSPSNP00000008099.1"/>
    </source>
</evidence>
<evidence type="ECO:0000256" key="1">
    <source>
        <dbReference type="SAM" id="MobiDB-lite"/>
    </source>
</evidence>
<keyword evidence="4" id="KW-1185">Reference proteome</keyword>